<organism evidence="1 2">
    <name type="scientific">Prevotella communis</name>
    <dbReference type="NCBI Taxonomy" id="2913614"/>
    <lineage>
        <taxon>Bacteria</taxon>
        <taxon>Pseudomonadati</taxon>
        <taxon>Bacteroidota</taxon>
        <taxon>Bacteroidia</taxon>
        <taxon>Bacteroidales</taxon>
        <taxon>Prevotellaceae</taxon>
        <taxon>Prevotella</taxon>
    </lineage>
</organism>
<comment type="caution">
    <text evidence="1">The sequence shown here is derived from an EMBL/GenBank/DDBJ whole genome shotgun (WGS) entry which is preliminary data.</text>
</comment>
<dbReference type="AlphaFoldDB" id="A0A1H0E9T6"/>
<gene>
    <name evidence="1" type="ORF">SAMN04487900_10358</name>
</gene>
<dbReference type="EMBL" id="FNIW01000003">
    <property type="protein sequence ID" value="SDN79105.1"/>
    <property type="molecule type" value="Genomic_DNA"/>
</dbReference>
<dbReference type="GO" id="GO:0004803">
    <property type="term" value="F:transposase activity"/>
    <property type="evidence" value="ECO:0007669"/>
    <property type="project" value="InterPro"/>
</dbReference>
<evidence type="ECO:0000313" key="1">
    <source>
        <dbReference type="EMBL" id="SDN79105.1"/>
    </source>
</evidence>
<dbReference type="GO" id="GO:0006313">
    <property type="term" value="P:DNA transposition"/>
    <property type="evidence" value="ECO:0007669"/>
    <property type="project" value="InterPro"/>
</dbReference>
<evidence type="ECO:0008006" key="3">
    <source>
        <dbReference type="Google" id="ProtNLM"/>
    </source>
</evidence>
<dbReference type="OrthoDB" id="1065873at2"/>
<reference evidence="2" key="1">
    <citation type="submission" date="2016-10" db="EMBL/GenBank/DDBJ databases">
        <authorList>
            <person name="de Groot N.N."/>
        </authorList>
    </citation>
    <scope>NUCLEOTIDE SEQUENCE [LARGE SCALE GENOMIC DNA]</scope>
    <source>
        <strain evidence="2">BP1-145</strain>
    </source>
</reference>
<proteinExistence type="predicted"/>
<accession>A0A1H0E9T6</accession>
<dbReference type="Proteomes" id="UP000199134">
    <property type="component" value="Unassembled WGS sequence"/>
</dbReference>
<dbReference type="GO" id="GO:0003677">
    <property type="term" value="F:DNA binding"/>
    <property type="evidence" value="ECO:0007669"/>
    <property type="project" value="InterPro"/>
</dbReference>
<dbReference type="InterPro" id="IPR036515">
    <property type="entry name" value="Transposase_17_sf"/>
</dbReference>
<dbReference type="Gene3D" id="3.30.70.1290">
    <property type="entry name" value="Transposase IS200-like"/>
    <property type="match status" value="1"/>
</dbReference>
<name>A0A1H0E9T6_9BACT</name>
<dbReference type="RefSeq" id="WP_091851869.1">
    <property type="nucleotide sequence ID" value="NZ_FNIW01000003.1"/>
</dbReference>
<sequence>MTNESVNTTIIEKHTWLEPGAWRKPCIVHVTMVANARQALFGKLAHNGSEAVIEKTPIGWALINKQQKMLMMCPEIKILADKVMPDHHHMVLQVQRTMSRSIKQVVRGYMQGCKEEARKQGYTENLYDAPPFYRVLTHKGQLHAMIEYVKANAERAWQRRQNPDLFRLHRKTAVCGLQFTSMGNHFLLDWPDRQLVEMSREAGAVQIDERLQRVLAAAHNGAVTYTAAISKGEQKIARAVRESGFPLVVLLNDGFPAVGSPHERFFKPGGVYFETCSNGKLLLMEPEESAFVNQVVMKATEETLRRKAEAKHYSYREIPVTSQRYRFVALNEIGRLLVKR</sequence>
<evidence type="ECO:0000313" key="2">
    <source>
        <dbReference type="Proteomes" id="UP000199134"/>
    </source>
</evidence>
<protein>
    <recommendedName>
        <fullName evidence="3">Transposase IS200 like</fullName>
    </recommendedName>
</protein>